<dbReference type="PROSITE" id="PS51186">
    <property type="entry name" value="GNAT"/>
    <property type="match status" value="4"/>
</dbReference>
<dbReference type="CDD" id="cd04301">
    <property type="entry name" value="NAT_SF"/>
    <property type="match status" value="1"/>
</dbReference>
<dbReference type="Pfam" id="PF13302">
    <property type="entry name" value="Acetyltransf_3"/>
    <property type="match status" value="3"/>
</dbReference>
<dbReference type="Pfam" id="PF13508">
    <property type="entry name" value="Acetyltransf_7"/>
    <property type="match status" value="1"/>
</dbReference>
<dbReference type="SUPFAM" id="SSF52402">
    <property type="entry name" value="Adenine nucleotide alpha hydrolases-like"/>
    <property type="match status" value="1"/>
</dbReference>
<dbReference type="GO" id="GO:0005524">
    <property type="term" value="F:ATP binding"/>
    <property type="evidence" value="ECO:0007669"/>
    <property type="project" value="UniProtKB-UniRule"/>
</dbReference>
<dbReference type="Gene3D" id="3.40.50.620">
    <property type="entry name" value="HUPs"/>
    <property type="match status" value="1"/>
</dbReference>
<evidence type="ECO:0000256" key="8">
    <source>
        <dbReference type="ARBA" id="ARBA00022755"/>
    </source>
</evidence>
<dbReference type="SUPFAM" id="SSF52317">
    <property type="entry name" value="Class I glutamine amidotransferase-like"/>
    <property type="match status" value="2"/>
</dbReference>
<evidence type="ECO:0000256" key="6">
    <source>
        <dbReference type="ARBA" id="ARBA00022741"/>
    </source>
</evidence>
<evidence type="ECO:0000313" key="16">
    <source>
        <dbReference type="EMBL" id="TLE10895.1"/>
    </source>
</evidence>
<evidence type="ECO:0000256" key="3">
    <source>
        <dbReference type="ARBA" id="ARBA00011738"/>
    </source>
</evidence>
<dbReference type="GO" id="GO:0005829">
    <property type="term" value="C:cytosol"/>
    <property type="evidence" value="ECO:0007669"/>
    <property type="project" value="TreeGrafter"/>
</dbReference>
<evidence type="ECO:0000256" key="9">
    <source>
        <dbReference type="ARBA" id="ARBA00022840"/>
    </source>
</evidence>
<organism evidence="16 17">
    <name type="scientific">Helicobacter bilis</name>
    <dbReference type="NCBI Taxonomy" id="37372"/>
    <lineage>
        <taxon>Bacteria</taxon>
        <taxon>Pseudomonadati</taxon>
        <taxon>Campylobacterota</taxon>
        <taxon>Epsilonproteobacteria</taxon>
        <taxon>Campylobacterales</taxon>
        <taxon>Helicobacteraceae</taxon>
        <taxon>Helicobacter</taxon>
    </lineage>
</organism>
<dbReference type="InterPro" id="IPR025777">
    <property type="entry name" value="GMPS_ATP_PPase_dom"/>
</dbReference>
<evidence type="ECO:0000259" key="15">
    <source>
        <dbReference type="PROSITE" id="PS51553"/>
    </source>
</evidence>
<evidence type="ECO:0000256" key="7">
    <source>
        <dbReference type="ARBA" id="ARBA00022749"/>
    </source>
</evidence>
<dbReference type="NCBIfam" id="NF000848">
    <property type="entry name" value="PRK00074.1"/>
    <property type="match status" value="1"/>
</dbReference>
<dbReference type="EC" id="6.3.5.2" evidence="4"/>
<keyword evidence="6 11" id="KW-0547">Nucleotide-binding</keyword>
<dbReference type="InterPro" id="IPR017926">
    <property type="entry name" value="GATASE"/>
</dbReference>
<keyword evidence="7 11" id="KW-0332">GMP biosynthesis</keyword>
<dbReference type="FunFam" id="3.40.50.620:FF:000001">
    <property type="entry name" value="GMP synthase [glutamine-hydrolyzing]"/>
    <property type="match status" value="1"/>
</dbReference>
<evidence type="ECO:0000256" key="2">
    <source>
        <dbReference type="ARBA" id="ARBA00005153"/>
    </source>
</evidence>
<evidence type="ECO:0000256" key="1">
    <source>
        <dbReference type="ARBA" id="ARBA00002332"/>
    </source>
</evidence>
<keyword evidence="5 16" id="KW-0436">Ligase</keyword>
<feature type="domain" description="N-acetyltransferase" evidence="14">
    <location>
        <begin position="597"/>
        <end position="759"/>
    </location>
</feature>
<feature type="compositionally biased region" description="Basic and acidic residues" evidence="13">
    <location>
        <begin position="1280"/>
        <end position="1298"/>
    </location>
</feature>
<comment type="caution">
    <text evidence="16">The sequence shown here is derived from an EMBL/GenBank/DDBJ whole genome shotgun (WGS) entry which is preliminary data.</text>
</comment>
<protein>
    <recommendedName>
        <fullName evidence="4">GMP synthase (glutamine-hydrolyzing)</fullName>
        <ecNumber evidence="4">6.3.5.2</ecNumber>
    </recommendedName>
</protein>
<dbReference type="SUPFAM" id="SSF54810">
    <property type="entry name" value="GMP synthetase C-terminal dimerisation domain"/>
    <property type="match status" value="1"/>
</dbReference>
<accession>A0A4U8U9C6</accession>
<comment type="pathway">
    <text evidence="2">Purine metabolism; GMP biosynthesis; GMP from XMP (L-Gln route): step 1/1.</text>
</comment>
<gene>
    <name evidence="16" type="ORF">LS79_004345</name>
</gene>
<evidence type="ECO:0000259" key="14">
    <source>
        <dbReference type="PROSITE" id="PS51186"/>
    </source>
</evidence>
<comment type="function">
    <text evidence="1">Catalyzes the synthesis of GMP from XMP.</text>
</comment>
<dbReference type="InterPro" id="IPR029062">
    <property type="entry name" value="Class_I_gatase-like"/>
</dbReference>
<evidence type="ECO:0000256" key="11">
    <source>
        <dbReference type="PROSITE-ProRule" id="PRU00886"/>
    </source>
</evidence>
<keyword evidence="12" id="KW-0175">Coiled coil</keyword>
<dbReference type="PROSITE" id="PS51553">
    <property type="entry name" value="GMPS_ATP_PPASE"/>
    <property type="match status" value="1"/>
</dbReference>
<evidence type="ECO:0000313" key="17">
    <source>
        <dbReference type="Proteomes" id="UP000029857"/>
    </source>
</evidence>
<dbReference type="Gene3D" id="3.30.300.10">
    <property type="match status" value="1"/>
</dbReference>
<evidence type="ECO:0000256" key="13">
    <source>
        <dbReference type="SAM" id="MobiDB-lite"/>
    </source>
</evidence>
<dbReference type="InterPro" id="IPR000182">
    <property type="entry name" value="GNAT_dom"/>
</dbReference>
<feature type="domain" description="GMPS ATP-PPase" evidence="15">
    <location>
        <begin position="1331"/>
        <end position="1528"/>
    </location>
</feature>
<evidence type="ECO:0000256" key="4">
    <source>
        <dbReference type="ARBA" id="ARBA00012746"/>
    </source>
</evidence>
<keyword evidence="9 11" id="KW-0067">ATP-binding</keyword>
<feature type="coiled-coil region" evidence="12">
    <location>
        <begin position="937"/>
        <end position="964"/>
    </location>
</feature>
<feature type="domain" description="N-acetyltransferase" evidence="14">
    <location>
        <begin position="144"/>
        <end position="340"/>
    </location>
</feature>
<sequence>MNNPQILVLDFGSQYTQLIARRLREYGIYTEIVPYFETLDSIKAKNPKGIILSGGPASVYEEGAYKPDSRIFDLNIPILGICYGMQYIAHFFGGSVVKAEAQEFGRAVLTILNGDSKTYDMESHSTHTNNIESNNIKQITSDTLILREFVSSDLEDIESMLLDSEVMSAWGRALSKQEAKEWLDKQMQSYRKYGFGLFAVVEKSSNEIVGQCGITWQGVQDSNLYDTIKASLHNTDYLNHAAQHAMQTLLDSKAPLLPELGYIFKKSHWHKGLASKAAKMCMEYAFKELGLPLLISLIKTDNIAPQNLAKRLEMRIIGKSNKTFDNKDIAHFVYMLKASDYIGLDLNANDSKKVLLEFANYTKNNPMSSDTKDELLGIWRDSVHATHHFLKAKDIDEIANDMENLLDSVCLESSLTQNLDSTKRTMKSPAEVSLGNFAGCVDIATRSYLDDNDAVAISNSCKSGKETTQSNKNLDSTHIIVASDYDKKLGFIALRGNKIEALFITPSAFKKGVGKALISKALESGLGDYDYILVDCNEANTDAIAFYHTLGFAIFGRSPRDSHNRDLALVHFKASNALLMRYFNLCYDMPLFETERLIIRAMRKSDTAGLNAMLLDHEVMSSWEYNFNDSSVQEWLNTQLERYKKFGFGLWAVIEKESGAMIGQAGLSLQTYNDKKVLGMTYIIAKSHWKKGYGAEVALGCKHYAFSVLKAKELYLLIKEDSEASKAVAKKLQAYLLGETTWTYRGREMQRLVYRIKNTNTTHFSLETNRTILRPYKDFDYPMLRAILQDKETMQSFNGALSEEEVQTWIEREQSSIDRFGVGWWVITDKNNGSVIGLAGLHYTKYLEMQYVLHKDHLHKGYAIEVALACKEYAFKHLRVKEMYSLCREEDIAAQNVAKRVGMEKMGIVTDENSNTKYIEFCATSRINPLSYTKYSYTDSMESLESLQKNLSRLNLKINSLNTLDSKEVLDLSALWQEYFAKTHTHVSQEAIISSGKNMQDILSKCHQCLVIESIEENAKENEALGFLVVYDKTDKNSFVEIFLCTKKAKLEKEGIALLQALLHTNESETITLPCLLEQDEAGLLYEYLGFIKSSNESHFKHIENEISNVDKNLVYNYHNTELPCFIYGVTKDKLKLSLRSFLLQDSLYCDRESLLISTQATLRDNTHNHIESNNKKALFANVKQDSIVWMSHADKVESLPSGFVELAKSGNTHYCAIADFTRRVYALQFHPEVVHSECGGEILKNFAVGICGADTSWNMRNFAESEIVKLREKVLGETCENRADSKPTQENLQEKGLESNAEGLQECNDTLRRSILDEKLPQRDSANEAYNDIRRSEAETSCGDLSLKDKPFSKVLCAVSGGVDSSVVATLLYRAIGENLIPVFVDTGLLRKGEREAVEEMFRENLKVPLIVADAKELFLGRLKGVTDPEQKRKIIGETFIEVFEAEAKKHNTKGEIKFLAQGTLYPDVIESVSVKGPSKTIKSHHNVGGLPEWMKFELIEPLRELFKDEVRALGRELGMPESMLMRHPFPGPGLAIRIMGEVNAADLELLKEADSIFIEELHKWGLYDSVWQAFCVLLNVRSVGVMGDNRTYDNTICVRAVEAQDGMTASFSHLPHAFLESVSNRIINEVAGINRVVYDITSKPPGTIEWE</sequence>
<name>A0A4U8U9C6_9HELI</name>
<evidence type="ECO:0000256" key="12">
    <source>
        <dbReference type="SAM" id="Coils"/>
    </source>
</evidence>
<proteinExistence type="predicted"/>
<dbReference type="CDD" id="cd01997">
    <property type="entry name" value="GMP_synthase_C"/>
    <property type="match status" value="1"/>
</dbReference>
<dbReference type="EMBL" id="JRPJ02000011">
    <property type="protein sequence ID" value="TLE10895.1"/>
    <property type="molecule type" value="Genomic_DNA"/>
</dbReference>
<dbReference type="PANTHER" id="PTHR11922:SF2">
    <property type="entry name" value="GMP SYNTHASE [GLUTAMINE-HYDROLYZING]"/>
    <property type="match status" value="1"/>
</dbReference>
<dbReference type="InterPro" id="IPR016181">
    <property type="entry name" value="Acyl_CoA_acyltransferase"/>
</dbReference>
<dbReference type="Pfam" id="PF00117">
    <property type="entry name" value="GATase"/>
    <property type="match status" value="2"/>
</dbReference>
<dbReference type="Proteomes" id="UP000029857">
    <property type="component" value="Unassembled WGS sequence"/>
</dbReference>
<keyword evidence="10" id="KW-0315">Glutamine amidotransferase</keyword>
<dbReference type="FunFam" id="3.30.300.10:FF:000002">
    <property type="entry name" value="GMP synthase [glutamine-hydrolyzing]"/>
    <property type="match status" value="1"/>
</dbReference>
<dbReference type="PANTHER" id="PTHR11922">
    <property type="entry name" value="GMP SYNTHASE-RELATED"/>
    <property type="match status" value="1"/>
</dbReference>
<reference evidence="16 17" key="1">
    <citation type="journal article" date="2014" name="Genome Announc.">
        <title>Draft genome sequences of eight enterohepatic helicobacter species isolated from both laboratory and wild rodents.</title>
        <authorList>
            <person name="Sheh A."/>
            <person name="Shen Z."/>
            <person name="Fox J.G."/>
        </authorList>
    </citation>
    <scope>NUCLEOTIDE SEQUENCE [LARGE SCALE GENOMIC DNA]</scope>
    <source>
        <strain evidence="16 17">ATCC 49320</strain>
    </source>
</reference>
<dbReference type="SUPFAM" id="SSF55729">
    <property type="entry name" value="Acyl-CoA N-acyltransferases (Nat)"/>
    <property type="match status" value="4"/>
</dbReference>
<feature type="domain" description="N-acetyltransferase" evidence="14">
    <location>
        <begin position="441"/>
        <end position="585"/>
    </location>
</feature>
<evidence type="ECO:0000256" key="10">
    <source>
        <dbReference type="ARBA" id="ARBA00022962"/>
    </source>
</evidence>
<comment type="subunit">
    <text evidence="3">Homodimer.</text>
</comment>
<dbReference type="Pfam" id="PF00958">
    <property type="entry name" value="GMP_synt_C"/>
    <property type="match status" value="1"/>
</dbReference>
<dbReference type="InterPro" id="IPR001674">
    <property type="entry name" value="GMP_synth_C"/>
</dbReference>
<dbReference type="Gene3D" id="3.40.630.30">
    <property type="match status" value="4"/>
</dbReference>
<dbReference type="GO" id="GO:0016747">
    <property type="term" value="F:acyltransferase activity, transferring groups other than amino-acyl groups"/>
    <property type="evidence" value="ECO:0007669"/>
    <property type="project" value="InterPro"/>
</dbReference>
<feature type="domain" description="N-acetyltransferase" evidence="14">
    <location>
        <begin position="771"/>
        <end position="920"/>
    </location>
</feature>
<dbReference type="UniPathway" id="UPA00189">
    <property type="reaction ID" value="UER00296"/>
</dbReference>
<dbReference type="Gene3D" id="3.40.50.880">
    <property type="match status" value="2"/>
</dbReference>
<feature type="region of interest" description="Disordered" evidence="13">
    <location>
        <begin position="1280"/>
        <end position="1300"/>
    </location>
</feature>
<dbReference type="PROSITE" id="PS51273">
    <property type="entry name" value="GATASE_TYPE_1"/>
    <property type="match status" value="1"/>
</dbReference>
<dbReference type="NCBIfam" id="TIGR00884">
    <property type="entry name" value="guaA_Cterm"/>
    <property type="match status" value="1"/>
</dbReference>
<dbReference type="GO" id="GO:0003921">
    <property type="term" value="F:GMP synthase activity"/>
    <property type="evidence" value="ECO:0007669"/>
    <property type="project" value="InterPro"/>
</dbReference>
<feature type="binding site" evidence="11">
    <location>
        <begin position="1361"/>
        <end position="1367"/>
    </location>
    <ligand>
        <name>ATP</name>
        <dbReference type="ChEBI" id="CHEBI:30616"/>
    </ligand>
</feature>
<evidence type="ECO:0000256" key="5">
    <source>
        <dbReference type="ARBA" id="ARBA00022598"/>
    </source>
</evidence>
<keyword evidence="8 11" id="KW-0658">Purine biosynthesis</keyword>
<dbReference type="InterPro" id="IPR014729">
    <property type="entry name" value="Rossmann-like_a/b/a_fold"/>
</dbReference>